<protein>
    <submittedName>
        <fullName evidence="1">Uncharacterized protein</fullName>
    </submittedName>
</protein>
<sequence length="152" mass="17588">MSFCSGKFKRNARVVPEDQNRQKKVATKRNVQCLPNSAGGFGRWARMNRFCAGPNHKTNKSWRVVERRQGDTRQVHGTKDTEIGISGVVSRCLKTGWDDAARERRLSESGDVFSRGKKQKKVERRNWEFSQWKRKGENGKRKAERCSICQMI</sequence>
<dbReference type="AlphaFoldDB" id="A0AAN8XNA0"/>
<name>A0AAN8XNA0_POLSC</name>
<dbReference type="Proteomes" id="UP001372834">
    <property type="component" value="Unassembled WGS sequence"/>
</dbReference>
<reference evidence="1 2" key="1">
    <citation type="submission" date="2023-10" db="EMBL/GenBank/DDBJ databases">
        <title>Genomes of two closely related lineages of the louse Polyplax serrata with different host specificities.</title>
        <authorList>
            <person name="Martinu J."/>
            <person name="Tarabai H."/>
            <person name="Stefka J."/>
            <person name="Hypsa V."/>
        </authorList>
    </citation>
    <scope>NUCLEOTIDE SEQUENCE [LARGE SCALE GENOMIC DNA]</scope>
    <source>
        <strain evidence="1">HR10_N</strain>
    </source>
</reference>
<evidence type="ECO:0000313" key="2">
    <source>
        <dbReference type="Proteomes" id="UP001372834"/>
    </source>
</evidence>
<proteinExistence type="predicted"/>
<gene>
    <name evidence="1" type="ORF">RUM43_000555</name>
</gene>
<evidence type="ECO:0000313" key="1">
    <source>
        <dbReference type="EMBL" id="KAK6644288.1"/>
    </source>
</evidence>
<comment type="caution">
    <text evidence="1">The sequence shown here is derived from an EMBL/GenBank/DDBJ whole genome shotgun (WGS) entry which is preliminary data.</text>
</comment>
<organism evidence="1 2">
    <name type="scientific">Polyplax serrata</name>
    <name type="common">Common mouse louse</name>
    <dbReference type="NCBI Taxonomy" id="468196"/>
    <lineage>
        <taxon>Eukaryota</taxon>
        <taxon>Metazoa</taxon>
        <taxon>Ecdysozoa</taxon>
        <taxon>Arthropoda</taxon>
        <taxon>Hexapoda</taxon>
        <taxon>Insecta</taxon>
        <taxon>Pterygota</taxon>
        <taxon>Neoptera</taxon>
        <taxon>Paraneoptera</taxon>
        <taxon>Psocodea</taxon>
        <taxon>Troctomorpha</taxon>
        <taxon>Phthiraptera</taxon>
        <taxon>Anoplura</taxon>
        <taxon>Polyplacidae</taxon>
        <taxon>Polyplax</taxon>
    </lineage>
</organism>
<accession>A0AAN8XNA0</accession>
<dbReference type="EMBL" id="JAWJWE010000001">
    <property type="protein sequence ID" value="KAK6644288.1"/>
    <property type="molecule type" value="Genomic_DNA"/>
</dbReference>